<dbReference type="SUPFAM" id="SSF56784">
    <property type="entry name" value="HAD-like"/>
    <property type="match status" value="1"/>
</dbReference>
<dbReference type="Gene3D" id="1.10.150.240">
    <property type="entry name" value="Putative phosphatase, domain 2"/>
    <property type="match status" value="1"/>
</dbReference>
<dbReference type="InterPro" id="IPR041492">
    <property type="entry name" value="HAD_2"/>
</dbReference>
<dbReference type="Pfam" id="PF13419">
    <property type="entry name" value="HAD_2"/>
    <property type="match status" value="1"/>
</dbReference>
<dbReference type="InterPro" id="IPR036412">
    <property type="entry name" value="HAD-like_sf"/>
</dbReference>
<protein>
    <submittedName>
        <fullName evidence="1">Phosphoglycolate phosphatase</fullName>
    </submittedName>
</protein>
<dbReference type="InterPro" id="IPR006439">
    <property type="entry name" value="HAD-SF_hydro_IA"/>
</dbReference>
<dbReference type="InterPro" id="IPR050155">
    <property type="entry name" value="HAD-like_hydrolase_sf"/>
</dbReference>
<dbReference type="EMBL" id="FOJG01000002">
    <property type="protein sequence ID" value="SEW51973.1"/>
    <property type="molecule type" value="Genomic_DNA"/>
</dbReference>
<dbReference type="GO" id="GO:0004713">
    <property type="term" value="F:protein tyrosine kinase activity"/>
    <property type="evidence" value="ECO:0007669"/>
    <property type="project" value="TreeGrafter"/>
</dbReference>
<dbReference type="PANTHER" id="PTHR43434:SF20">
    <property type="entry name" value="5'-NUCLEOTIDASE"/>
    <property type="match status" value="1"/>
</dbReference>
<dbReference type="STRING" id="29529.SAMN04488122_4621"/>
<evidence type="ECO:0000313" key="1">
    <source>
        <dbReference type="EMBL" id="SEW51973.1"/>
    </source>
</evidence>
<dbReference type="GO" id="GO:0005829">
    <property type="term" value="C:cytosol"/>
    <property type="evidence" value="ECO:0007669"/>
    <property type="project" value="TreeGrafter"/>
</dbReference>
<reference evidence="2" key="1">
    <citation type="submission" date="2016-10" db="EMBL/GenBank/DDBJ databases">
        <authorList>
            <person name="Varghese N."/>
            <person name="Submissions S."/>
        </authorList>
    </citation>
    <scope>NUCLEOTIDE SEQUENCE [LARGE SCALE GENOMIC DNA]</scope>
    <source>
        <strain evidence="2">DSM 3695</strain>
    </source>
</reference>
<keyword evidence="2" id="KW-1185">Reference proteome</keyword>
<proteinExistence type="predicted"/>
<gene>
    <name evidence="1" type="ORF">SAMN04488122_4621</name>
</gene>
<dbReference type="AlphaFoldDB" id="A0A1I0S810"/>
<dbReference type="CDD" id="cd04302">
    <property type="entry name" value="HAD_5NT"/>
    <property type="match status" value="1"/>
</dbReference>
<dbReference type="Proteomes" id="UP000199310">
    <property type="component" value="Unassembled WGS sequence"/>
</dbReference>
<dbReference type="InterPro" id="IPR023198">
    <property type="entry name" value="PGP-like_dom2"/>
</dbReference>
<name>A0A1I0S810_9BACT</name>
<dbReference type="OrthoDB" id="9804442at2"/>
<dbReference type="PANTHER" id="PTHR43434">
    <property type="entry name" value="PHOSPHOGLYCOLATE PHOSPHATASE"/>
    <property type="match status" value="1"/>
</dbReference>
<dbReference type="RefSeq" id="WP_089898434.1">
    <property type="nucleotide sequence ID" value="NZ_FOJG01000002.1"/>
</dbReference>
<sequence length="215" mass="24175">MKYENILFDLDGTLTDPKIGITKSVQYALAKAGIVEPDLDKLIPFIGPPLHKSFTDLYGFTEAQAWDAVHAYREYFPEKGIYENVRYEGIPELLTALRAQGRRLFVATSKPKVFADIVIRHFELTPYFEAVYGSELDGTRTDKGELISYLLEKEQLDKNATIMIGDRKHDIIGAHKNHLPAIAVGYGYGSTQELRDASPEYTFHTVSELLTGFPG</sequence>
<dbReference type="NCBIfam" id="TIGR01549">
    <property type="entry name" value="HAD-SF-IA-v1"/>
    <property type="match status" value="1"/>
</dbReference>
<evidence type="ECO:0000313" key="2">
    <source>
        <dbReference type="Proteomes" id="UP000199310"/>
    </source>
</evidence>
<organism evidence="1 2">
    <name type="scientific">Chitinophaga arvensicola</name>
    <dbReference type="NCBI Taxonomy" id="29529"/>
    <lineage>
        <taxon>Bacteria</taxon>
        <taxon>Pseudomonadati</taxon>
        <taxon>Bacteroidota</taxon>
        <taxon>Chitinophagia</taxon>
        <taxon>Chitinophagales</taxon>
        <taxon>Chitinophagaceae</taxon>
        <taxon>Chitinophaga</taxon>
    </lineage>
</organism>
<dbReference type="FunFam" id="3.40.50.1000:FF:000022">
    <property type="entry name" value="Phosphoglycolate phosphatase"/>
    <property type="match status" value="1"/>
</dbReference>
<accession>A0A1I0S810</accession>
<dbReference type="InterPro" id="IPR023214">
    <property type="entry name" value="HAD_sf"/>
</dbReference>
<dbReference type="Gene3D" id="3.40.50.1000">
    <property type="entry name" value="HAD superfamily/HAD-like"/>
    <property type="match status" value="1"/>
</dbReference>